<feature type="chain" id="PRO_5011780984" description="Peptide methionine sulfoxide reductase MsrA" evidence="5">
    <location>
        <begin position="30"/>
        <end position="220"/>
    </location>
</feature>
<reference evidence="8" key="1">
    <citation type="submission" date="2016-10" db="EMBL/GenBank/DDBJ databases">
        <authorList>
            <person name="Varghese N."/>
            <person name="Submissions S."/>
        </authorList>
    </citation>
    <scope>NUCLEOTIDE SEQUENCE [LARGE SCALE GENOMIC DNA]</scope>
    <source>
        <strain evidence="8">CGMCC 1.9108</strain>
    </source>
</reference>
<dbReference type="InterPro" id="IPR002569">
    <property type="entry name" value="Met_Sox_Rdtase_MsrA_dom"/>
</dbReference>
<dbReference type="AlphaFoldDB" id="A0A1G6WH14"/>
<evidence type="ECO:0000256" key="3">
    <source>
        <dbReference type="ARBA" id="ARBA00048782"/>
    </source>
</evidence>
<dbReference type="PANTHER" id="PTHR43774">
    <property type="entry name" value="PEPTIDE METHIONINE SULFOXIDE REDUCTASE"/>
    <property type="match status" value="1"/>
</dbReference>
<comment type="catalytic activity">
    <reaction evidence="3 4">
        <text>[thioredoxin]-disulfide + L-methionine + H2O = L-methionine (S)-S-oxide + [thioredoxin]-dithiol</text>
        <dbReference type="Rhea" id="RHEA:19993"/>
        <dbReference type="Rhea" id="RHEA-COMP:10698"/>
        <dbReference type="Rhea" id="RHEA-COMP:10700"/>
        <dbReference type="ChEBI" id="CHEBI:15377"/>
        <dbReference type="ChEBI" id="CHEBI:29950"/>
        <dbReference type="ChEBI" id="CHEBI:50058"/>
        <dbReference type="ChEBI" id="CHEBI:57844"/>
        <dbReference type="ChEBI" id="CHEBI:58772"/>
        <dbReference type="EC" id="1.8.4.11"/>
    </reaction>
</comment>
<accession>A0A1G6WH14</accession>
<name>A0A1G6WH14_9RHOB</name>
<evidence type="ECO:0000313" key="7">
    <source>
        <dbReference type="EMBL" id="SDD65088.1"/>
    </source>
</evidence>
<evidence type="ECO:0000256" key="2">
    <source>
        <dbReference type="ARBA" id="ARBA00047806"/>
    </source>
</evidence>
<gene>
    <name evidence="4" type="primary">msrA</name>
    <name evidence="7" type="ORF">SAMN04488239_10975</name>
</gene>
<dbReference type="SUPFAM" id="SSF55068">
    <property type="entry name" value="Peptide methionine sulfoxide reductase"/>
    <property type="match status" value="1"/>
</dbReference>
<dbReference type="STRING" id="639004.SAMN04488239_10975"/>
<dbReference type="HAMAP" id="MF_01401">
    <property type="entry name" value="MsrA"/>
    <property type="match status" value="1"/>
</dbReference>
<dbReference type="GO" id="GO:0033744">
    <property type="term" value="F:L-methionine:thioredoxin-disulfide S-oxidoreductase activity"/>
    <property type="evidence" value="ECO:0007669"/>
    <property type="project" value="RHEA"/>
</dbReference>
<dbReference type="NCBIfam" id="TIGR00401">
    <property type="entry name" value="msrA"/>
    <property type="match status" value="1"/>
</dbReference>
<dbReference type="Proteomes" id="UP000199628">
    <property type="component" value="Unassembled WGS sequence"/>
</dbReference>
<protein>
    <recommendedName>
        <fullName evidence="4">Peptide methionine sulfoxide reductase MsrA</fullName>
        <shortName evidence="4">Protein-methionine-S-oxide reductase</shortName>
        <ecNumber evidence="4">1.8.4.11</ecNumber>
    </recommendedName>
    <alternativeName>
        <fullName evidence="4">Peptide-methionine (S)-S-oxide reductase</fullName>
        <shortName evidence="4">Peptide Met(O) reductase</shortName>
    </alternativeName>
</protein>
<comment type="similarity">
    <text evidence="4">Belongs to the MsrA Met sulfoxide reductase family.</text>
</comment>
<feature type="signal peptide" evidence="5">
    <location>
        <begin position="1"/>
        <end position="29"/>
    </location>
</feature>
<evidence type="ECO:0000313" key="8">
    <source>
        <dbReference type="Proteomes" id="UP000199628"/>
    </source>
</evidence>
<comment type="function">
    <text evidence="4">Has an important function as a repair enzyme for proteins that have been inactivated by oxidation. Catalyzes the reversible oxidation-reduction of methionine sulfoxide in proteins to methionine.</text>
</comment>
<comment type="catalytic activity">
    <reaction evidence="2 4">
        <text>L-methionyl-[protein] + [thioredoxin]-disulfide + H2O = L-methionyl-(S)-S-oxide-[protein] + [thioredoxin]-dithiol</text>
        <dbReference type="Rhea" id="RHEA:14217"/>
        <dbReference type="Rhea" id="RHEA-COMP:10698"/>
        <dbReference type="Rhea" id="RHEA-COMP:10700"/>
        <dbReference type="Rhea" id="RHEA-COMP:12313"/>
        <dbReference type="Rhea" id="RHEA-COMP:12315"/>
        <dbReference type="ChEBI" id="CHEBI:15377"/>
        <dbReference type="ChEBI" id="CHEBI:16044"/>
        <dbReference type="ChEBI" id="CHEBI:29950"/>
        <dbReference type="ChEBI" id="CHEBI:44120"/>
        <dbReference type="ChEBI" id="CHEBI:50058"/>
        <dbReference type="EC" id="1.8.4.11"/>
    </reaction>
</comment>
<dbReference type="EMBL" id="FMZV01000009">
    <property type="protein sequence ID" value="SDD65088.1"/>
    <property type="molecule type" value="Genomic_DNA"/>
</dbReference>
<organism evidence="7 8">
    <name type="scientific">Ruegeria marina</name>
    <dbReference type="NCBI Taxonomy" id="639004"/>
    <lineage>
        <taxon>Bacteria</taxon>
        <taxon>Pseudomonadati</taxon>
        <taxon>Pseudomonadota</taxon>
        <taxon>Alphaproteobacteria</taxon>
        <taxon>Rhodobacterales</taxon>
        <taxon>Roseobacteraceae</taxon>
        <taxon>Ruegeria</taxon>
    </lineage>
</organism>
<evidence type="ECO:0000256" key="5">
    <source>
        <dbReference type="SAM" id="SignalP"/>
    </source>
</evidence>
<dbReference type="EC" id="1.8.4.11" evidence="4"/>
<dbReference type="GO" id="GO:0008113">
    <property type="term" value="F:peptide-methionine (S)-S-oxide reductase activity"/>
    <property type="evidence" value="ECO:0007669"/>
    <property type="project" value="UniProtKB-UniRule"/>
</dbReference>
<dbReference type="InterPro" id="IPR036509">
    <property type="entry name" value="Met_Sox_Rdtase_MsrA_sf"/>
</dbReference>
<dbReference type="Gene3D" id="3.30.1060.10">
    <property type="entry name" value="Peptide methionine sulphoxide reductase MsrA"/>
    <property type="match status" value="1"/>
</dbReference>
<dbReference type="PANTHER" id="PTHR43774:SF1">
    <property type="entry name" value="PEPTIDE METHIONINE SULFOXIDE REDUCTASE MSRA 2"/>
    <property type="match status" value="1"/>
</dbReference>
<feature type="active site" evidence="4">
    <location>
        <position position="41"/>
    </location>
</feature>
<dbReference type="OrthoDB" id="4174719at2"/>
<sequence>MFPIQTLKLFILVAAMALAFVLRPSQVQAAGPETLTVAGGCFWCVEADFEQVPGVLGAVSGYTGGKTKDPTYKQVTGGGTGHYEAVQITFDPAKVSRERLLYLFFRSIDPTDAGGQFCDRGDSYRTAIFVSDKEESALAAQAKAQAQAELGQPIVTPILNAETFYPAEEFHQDYYKGGRLVFTRFGPVPQKKAYKLYRKGCDRDERVKQLWGDAAPFTDG</sequence>
<feature type="domain" description="Peptide methionine sulphoxide reductase MsrA" evidence="6">
    <location>
        <begin position="35"/>
        <end position="176"/>
    </location>
</feature>
<dbReference type="Pfam" id="PF01625">
    <property type="entry name" value="PMSR"/>
    <property type="match status" value="1"/>
</dbReference>
<evidence type="ECO:0000259" key="6">
    <source>
        <dbReference type="Pfam" id="PF01625"/>
    </source>
</evidence>
<evidence type="ECO:0000256" key="4">
    <source>
        <dbReference type="HAMAP-Rule" id="MF_01401"/>
    </source>
</evidence>
<evidence type="ECO:0000256" key="1">
    <source>
        <dbReference type="ARBA" id="ARBA00023002"/>
    </source>
</evidence>
<keyword evidence="5" id="KW-0732">Signal</keyword>
<proteinExistence type="inferred from homology"/>
<keyword evidence="8" id="KW-1185">Reference proteome</keyword>
<keyword evidence="1 4" id="KW-0560">Oxidoreductase</keyword>